<keyword evidence="7 8" id="KW-0472">Membrane</keyword>
<evidence type="ECO:0000256" key="3">
    <source>
        <dbReference type="ARBA" id="ARBA00022448"/>
    </source>
</evidence>
<dbReference type="CDD" id="cd12830">
    <property type="entry name" value="MtCorA-like"/>
    <property type="match status" value="1"/>
</dbReference>
<dbReference type="SUPFAM" id="SSF143865">
    <property type="entry name" value="CorA soluble domain-like"/>
    <property type="match status" value="1"/>
</dbReference>
<dbReference type="EMBL" id="BAAAHE010000011">
    <property type="protein sequence ID" value="GAA0614740.1"/>
    <property type="molecule type" value="Genomic_DNA"/>
</dbReference>
<evidence type="ECO:0000256" key="1">
    <source>
        <dbReference type="ARBA" id="ARBA00004651"/>
    </source>
</evidence>
<gene>
    <name evidence="9" type="primary">corA</name>
    <name evidence="9" type="ORF">GCM10009547_15750</name>
</gene>
<dbReference type="InterPro" id="IPR045863">
    <property type="entry name" value="CorA_TM1_TM2"/>
</dbReference>
<keyword evidence="4" id="KW-1003">Cell membrane</keyword>
<keyword evidence="5 8" id="KW-0812">Transmembrane</keyword>
<dbReference type="Gene3D" id="3.30.460.20">
    <property type="entry name" value="CorA soluble domain-like"/>
    <property type="match status" value="1"/>
</dbReference>
<evidence type="ECO:0000256" key="6">
    <source>
        <dbReference type="ARBA" id="ARBA00022989"/>
    </source>
</evidence>
<dbReference type="RefSeq" id="WP_344603362.1">
    <property type="nucleotide sequence ID" value="NZ_BAAAHE010000011.1"/>
</dbReference>
<feature type="transmembrane region" description="Helical" evidence="8">
    <location>
        <begin position="280"/>
        <end position="299"/>
    </location>
</feature>
<keyword evidence="6 8" id="KW-1133">Transmembrane helix</keyword>
<proteinExistence type="inferred from homology"/>
<reference evidence="9 10" key="1">
    <citation type="journal article" date="2019" name="Int. J. Syst. Evol. Microbiol.">
        <title>The Global Catalogue of Microorganisms (GCM) 10K type strain sequencing project: providing services to taxonomists for standard genome sequencing and annotation.</title>
        <authorList>
            <consortium name="The Broad Institute Genomics Platform"/>
            <consortium name="The Broad Institute Genome Sequencing Center for Infectious Disease"/>
            <person name="Wu L."/>
            <person name="Ma J."/>
        </authorList>
    </citation>
    <scope>NUCLEOTIDE SEQUENCE [LARGE SCALE GENOMIC DNA]</scope>
    <source>
        <strain evidence="9 10">JCM 10671</strain>
    </source>
</reference>
<comment type="similarity">
    <text evidence="2">Belongs to the CorA metal ion transporter (MIT) (TC 1.A.35) family.</text>
</comment>
<dbReference type="InterPro" id="IPR002523">
    <property type="entry name" value="MgTranspt_CorA/ZnTranspt_ZntB"/>
</dbReference>
<evidence type="ECO:0000313" key="9">
    <source>
        <dbReference type="EMBL" id="GAA0614740.1"/>
    </source>
</evidence>
<dbReference type="Proteomes" id="UP001500957">
    <property type="component" value="Unassembled WGS sequence"/>
</dbReference>
<organism evidence="9 10">
    <name type="scientific">Sporichthya brevicatena</name>
    <dbReference type="NCBI Taxonomy" id="171442"/>
    <lineage>
        <taxon>Bacteria</taxon>
        <taxon>Bacillati</taxon>
        <taxon>Actinomycetota</taxon>
        <taxon>Actinomycetes</taxon>
        <taxon>Sporichthyales</taxon>
        <taxon>Sporichthyaceae</taxon>
        <taxon>Sporichthya</taxon>
    </lineage>
</organism>
<dbReference type="Gene3D" id="1.20.58.340">
    <property type="entry name" value="Magnesium transport protein CorA, transmembrane region"/>
    <property type="match status" value="2"/>
</dbReference>
<dbReference type="Pfam" id="PF01544">
    <property type="entry name" value="CorA"/>
    <property type="match status" value="1"/>
</dbReference>
<accession>A0ABN1GMU5</accession>
<evidence type="ECO:0000256" key="2">
    <source>
        <dbReference type="ARBA" id="ARBA00009765"/>
    </source>
</evidence>
<keyword evidence="10" id="KW-1185">Reference proteome</keyword>
<dbReference type="PANTHER" id="PTHR46494:SF1">
    <property type="entry name" value="CORA FAMILY METAL ION TRANSPORTER (EUROFUNG)"/>
    <property type="match status" value="1"/>
</dbReference>
<dbReference type="PANTHER" id="PTHR46494">
    <property type="entry name" value="CORA FAMILY METAL ION TRANSPORTER (EUROFUNG)"/>
    <property type="match status" value="1"/>
</dbReference>
<feature type="transmembrane region" description="Helical" evidence="8">
    <location>
        <begin position="311"/>
        <end position="331"/>
    </location>
</feature>
<comment type="subcellular location">
    <subcellularLocation>
        <location evidence="1">Cell membrane</location>
        <topology evidence="1">Multi-pass membrane protein</topology>
    </subcellularLocation>
</comment>
<keyword evidence="3" id="KW-0813">Transport</keyword>
<sequence>MTELAQRPGRSRPVRCARYVGGRRVDLTLEGAFAACSAEGFVWIECTDPSREDIAAVAAEFRLPELAVADAVAAHQRPKLEAHGDILLVVLKPVHYVDSYEVVEVTEVALFLGPSFVVTIRHGDNDVLDRVRRDLDSGEHPEFGVAGVLYRVADRVVDGYQEAIDYIYDDVDEIEEQVFGGGDEDRSERIYSLKREVADFRRAVSPLSRTLETLADGRHPVLTPEVEPYFRGVHDHLLRAADNVEAIDRLLSDVLQANVAQVSVRQAQIQLRQNEDMRRISAWAAIALVPTAVAGIYGMNFEHMPELNWQYGYPLVLGVILTICLALYLNFRARHWLGAPAVADPQAEGAGRVRRELKSRARKLRRTARLGSGS</sequence>
<name>A0ABN1GMU5_9ACTN</name>
<evidence type="ECO:0000256" key="5">
    <source>
        <dbReference type="ARBA" id="ARBA00022692"/>
    </source>
</evidence>
<evidence type="ECO:0000256" key="8">
    <source>
        <dbReference type="SAM" id="Phobius"/>
    </source>
</evidence>
<protein>
    <submittedName>
        <fullName evidence="9">Magnesium/cobalt transporter CorA</fullName>
    </submittedName>
</protein>
<evidence type="ECO:0000256" key="4">
    <source>
        <dbReference type="ARBA" id="ARBA00022475"/>
    </source>
</evidence>
<evidence type="ECO:0000256" key="7">
    <source>
        <dbReference type="ARBA" id="ARBA00023136"/>
    </source>
</evidence>
<dbReference type="InterPro" id="IPR045861">
    <property type="entry name" value="CorA_cytoplasmic_dom"/>
</dbReference>
<comment type="caution">
    <text evidence="9">The sequence shown here is derived from an EMBL/GenBank/DDBJ whole genome shotgun (WGS) entry which is preliminary data.</text>
</comment>
<evidence type="ECO:0000313" key="10">
    <source>
        <dbReference type="Proteomes" id="UP001500957"/>
    </source>
</evidence>
<dbReference type="SUPFAM" id="SSF144083">
    <property type="entry name" value="Magnesium transport protein CorA, transmembrane region"/>
    <property type="match status" value="1"/>
</dbReference>